<keyword evidence="1" id="KW-0812">Transmembrane</keyword>
<dbReference type="EMBL" id="LJOW01000027">
    <property type="protein sequence ID" value="OBQ44234.1"/>
    <property type="molecule type" value="Genomic_DNA"/>
</dbReference>
<organism evidence="2 3">
    <name type="scientific">Aphanizomenon flos-aquae WA102</name>
    <dbReference type="NCBI Taxonomy" id="1710896"/>
    <lineage>
        <taxon>Bacteria</taxon>
        <taxon>Bacillati</taxon>
        <taxon>Cyanobacteriota</taxon>
        <taxon>Cyanophyceae</taxon>
        <taxon>Nostocales</taxon>
        <taxon>Aphanizomenonaceae</taxon>
        <taxon>Aphanizomenon</taxon>
    </lineage>
</organism>
<evidence type="ECO:0000313" key="3">
    <source>
        <dbReference type="Proteomes" id="UP000092093"/>
    </source>
</evidence>
<evidence type="ECO:0000313" key="2">
    <source>
        <dbReference type="EMBL" id="OBQ44234.1"/>
    </source>
</evidence>
<accession>A0A1B7X4E8</accession>
<protein>
    <submittedName>
        <fullName evidence="2">Uncharacterized protein</fullName>
    </submittedName>
</protein>
<keyword evidence="1" id="KW-1133">Transmembrane helix</keyword>
<dbReference type="PATRIC" id="fig|1710896.3.peg.5043"/>
<gene>
    <name evidence="2" type="ORF">AN484_07955</name>
</gene>
<comment type="caution">
    <text evidence="2">The sequence shown here is derived from an EMBL/GenBank/DDBJ whole genome shotgun (WGS) entry which is preliminary data.</text>
</comment>
<reference evidence="2 3" key="1">
    <citation type="submission" date="2015-09" db="EMBL/GenBank/DDBJ databases">
        <title>Aphanizomenon flos-aquae WA102.</title>
        <authorList>
            <person name="Driscoll C."/>
        </authorList>
    </citation>
    <scope>NUCLEOTIDE SEQUENCE [LARGE SCALE GENOMIC DNA]</scope>
    <source>
        <strain evidence="2">WA102</strain>
    </source>
</reference>
<dbReference type="Proteomes" id="UP000092093">
    <property type="component" value="Unassembled WGS sequence"/>
</dbReference>
<proteinExistence type="predicted"/>
<keyword evidence="1" id="KW-0472">Membrane</keyword>
<evidence type="ECO:0000256" key="1">
    <source>
        <dbReference type="SAM" id="Phobius"/>
    </source>
</evidence>
<name>A0A1B7X4E8_APHFL</name>
<dbReference type="AlphaFoldDB" id="A0A1B7X4E8"/>
<sequence length="199" mass="22977">MPKSVKISNHLTQNSQEKENEEQVINQVRLLLKTLISQEEITIKEIIDCLYDVGSVNLVNQRFKFGTLNKTLKFITKMSKPAFKMLAWDWFKKNCPDLITKWLQGKVAFMRVEETQIAVMIENEDLSLVSVPQLPEENQIDQIKRLHLQVKMLTGILIITVTLFSGTLIWLSNSLDQSHLQPVKKLQNQIKNLESSTNN</sequence>
<feature type="transmembrane region" description="Helical" evidence="1">
    <location>
        <begin position="152"/>
        <end position="171"/>
    </location>
</feature>